<dbReference type="Gramene" id="OMO56339">
    <property type="protein sequence ID" value="OMO56339"/>
    <property type="gene ID" value="CCACVL1_26628"/>
</dbReference>
<name>A0A1R3GE29_COCAP</name>
<comment type="caution">
    <text evidence="1">The sequence shown here is derived from an EMBL/GenBank/DDBJ whole genome shotgun (WGS) entry which is preliminary data.</text>
</comment>
<reference evidence="1 2" key="1">
    <citation type="submission" date="2013-09" db="EMBL/GenBank/DDBJ databases">
        <title>Corchorus capsularis genome sequencing.</title>
        <authorList>
            <person name="Alam M."/>
            <person name="Haque M.S."/>
            <person name="Islam M.S."/>
            <person name="Emdad E.M."/>
            <person name="Islam M.M."/>
            <person name="Ahmed B."/>
            <person name="Halim A."/>
            <person name="Hossen Q.M.M."/>
            <person name="Hossain M.Z."/>
            <person name="Ahmed R."/>
            <person name="Khan M.M."/>
            <person name="Islam R."/>
            <person name="Rashid M.M."/>
            <person name="Khan S.A."/>
            <person name="Rahman M.S."/>
            <person name="Alam M."/>
        </authorList>
    </citation>
    <scope>NUCLEOTIDE SEQUENCE [LARGE SCALE GENOMIC DNA]</scope>
    <source>
        <strain evidence="2">cv. CVL-1</strain>
        <tissue evidence="1">Whole seedling</tissue>
    </source>
</reference>
<proteinExistence type="predicted"/>
<sequence>MTKPSVIMGGLLALALKDEVKPGWAFWLAKTAVIVPLICPPNQSGGLTLFELKPGCGKSKSN</sequence>
<organism evidence="1 2">
    <name type="scientific">Corchorus capsularis</name>
    <name type="common">Jute</name>
    <dbReference type="NCBI Taxonomy" id="210143"/>
    <lineage>
        <taxon>Eukaryota</taxon>
        <taxon>Viridiplantae</taxon>
        <taxon>Streptophyta</taxon>
        <taxon>Embryophyta</taxon>
        <taxon>Tracheophyta</taxon>
        <taxon>Spermatophyta</taxon>
        <taxon>Magnoliopsida</taxon>
        <taxon>eudicotyledons</taxon>
        <taxon>Gunneridae</taxon>
        <taxon>Pentapetalae</taxon>
        <taxon>rosids</taxon>
        <taxon>malvids</taxon>
        <taxon>Malvales</taxon>
        <taxon>Malvaceae</taxon>
        <taxon>Grewioideae</taxon>
        <taxon>Apeibeae</taxon>
        <taxon>Corchorus</taxon>
    </lineage>
</organism>
<accession>A0A1R3GE29</accession>
<evidence type="ECO:0000313" key="1">
    <source>
        <dbReference type="EMBL" id="OMO56339.1"/>
    </source>
</evidence>
<evidence type="ECO:0000313" key="2">
    <source>
        <dbReference type="Proteomes" id="UP000188268"/>
    </source>
</evidence>
<protein>
    <submittedName>
        <fullName evidence="1">Uncharacterized protein</fullName>
    </submittedName>
</protein>
<gene>
    <name evidence="1" type="ORF">CCACVL1_26628</name>
</gene>
<dbReference type="Proteomes" id="UP000188268">
    <property type="component" value="Unassembled WGS sequence"/>
</dbReference>
<dbReference type="EMBL" id="AWWV01014515">
    <property type="protein sequence ID" value="OMO56339.1"/>
    <property type="molecule type" value="Genomic_DNA"/>
</dbReference>
<keyword evidence="2" id="KW-1185">Reference proteome</keyword>
<dbReference type="AlphaFoldDB" id="A0A1R3GE29"/>